<sequence>LALVVPDEKATFWWNTEATVVCSGTLDDALTSAKGRGSLFDGTLWKRLWKVVGGCCSAVVVAAVAAVVGASVAAGAAAV</sequence>
<keyword evidence="3" id="KW-1185">Reference proteome</keyword>
<accession>A0AAV5USK2</accession>
<reference evidence="2" key="1">
    <citation type="submission" date="2023-10" db="EMBL/GenBank/DDBJ databases">
        <title>Genome assembly of Pristionchus species.</title>
        <authorList>
            <person name="Yoshida K."/>
            <person name="Sommer R.J."/>
        </authorList>
    </citation>
    <scope>NUCLEOTIDE SEQUENCE</scope>
    <source>
        <strain evidence="2">RS5133</strain>
    </source>
</reference>
<protein>
    <submittedName>
        <fullName evidence="2">Uncharacterized protein</fullName>
    </submittedName>
</protein>
<organism evidence="2 3">
    <name type="scientific">Pristionchus fissidentatus</name>
    <dbReference type="NCBI Taxonomy" id="1538716"/>
    <lineage>
        <taxon>Eukaryota</taxon>
        <taxon>Metazoa</taxon>
        <taxon>Ecdysozoa</taxon>
        <taxon>Nematoda</taxon>
        <taxon>Chromadorea</taxon>
        <taxon>Rhabditida</taxon>
        <taxon>Rhabditina</taxon>
        <taxon>Diplogasteromorpha</taxon>
        <taxon>Diplogasteroidea</taxon>
        <taxon>Neodiplogasteridae</taxon>
        <taxon>Pristionchus</taxon>
    </lineage>
</organism>
<evidence type="ECO:0000256" key="1">
    <source>
        <dbReference type="SAM" id="Phobius"/>
    </source>
</evidence>
<gene>
    <name evidence="2" type="ORF">PFISCL1PPCAC_975</name>
</gene>
<keyword evidence="1" id="KW-0812">Transmembrane</keyword>
<evidence type="ECO:0000313" key="3">
    <source>
        <dbReference type="Proteomes" id="UP001432322"/>
    </source>
</evidence>
<evidence type="ECO:0000313" key="2">
    <source>
        <dbReference type="EMBL" id="GMT09678.1"/>
    </source>
</evidence>
<feature type="non-terminal residue" evidence="2">
    <location>
        <position position="79"/>
    </location>
</feature>
<feature type="non-terminal residue" evidence="2">
    <location>
        <position position="1"/>
    </location>
</feature>
<feature type="transmembrane region" description="Helical" evidence="1">
    <location>
        <begin position="51"/>
        <end position="78"/>
    </location>
</feature>
<proteinExistence type="predicted"/>
<keyword evidence="1" id="KW-1133">Transmembrane helix</keyword>
<name>A0AAV5USK2_9BILA</name>
<dbReference type="Proteomes" id="UP001432322">
    <property type="component" value="Unassembled WGS sequence"/>
</dbReference>
<dbReference type="AlphaFoldDB" id="A0AAV5USK2"/>
<keyword evidence="1" id="KW-0472">Membrane</keyword>
<dbReference type="EMBL" id="BTSY01000001">
    <property type="protein sequence ID" value="GMT09678.1"/>
    <property type="molecule type" value="Genomic_DNA"/>
</dbReference>
<comment type="caution">
    <text evidence="2">The sequence shown here is derived from an EMBL/GenBank/DDBJ whole genome shotgun (WGS) entry which is preliminary data.</text>
</comment>